<dbReference type="Gene3D" id="3.50.50.60">
    <property type="entry name" value="FAD/NAD(P)-binding domain"/>
    <property type="match status" value="2"/>
</dbReference>
<name>A0ABX3P7T0_9HYPH</name>
<dbReference type="PANTHER" id="PTHR40254">
    <property type="entry name" value="BLR0577 PROTEIN"/>
    <property type="match status" value="1"/>
</dbReference>
<sequence>MLSMTEASARHVPPRQPARSRRIVVIGGGFTGAALARRLALSEADLQITVFEPRARLGAGLAYDTRDPALRLNVAAARMRAFPEDPLAFERFLQRTGRLATDGPAEAGGAIYARRSDFGDFMHDALAPLIASGRIVHHREAVTGVARQGSGYRILGDKGTALSADLLVIATSHPLPCCPQAAMALADDPRVIANPFETDHLNRIGREDPVLVLGAGLTAVDLLASLRERGHVGLVTLLSRSGALPQPHADRQLTTTIAAPAQAASLREWLKTVRSAVERAEAEGLPWQSVFDALRQQSQAIWQGLPLSERKRFLRHLRRRFEARRYRMPPQIAALLDSDMAAGRVRSIAGRVTAAEATRDGLLLTLRQGSGTARIETPWLAIATGPDHCGIIAQHAYLRQMADQGLIRADGLGLGLACNGASRAIGADGAPVETLFIAGPLARATFGELSGVPEIAAQVDAIARTLLAEQPLHGADRAQPVLS</sequence>
<reference evidence="2 3" key="1">
    <citation type="journal article" date="2017" name="Antonie Van Leeuwenhoek">
        <title>Rhizobium rhizosphaerae sp. nov., a novel species isolated from rice rhizosphere.</title>
        <authorList>
            <person name="Zhao J.J."/>
            <person name="Zhang J."/>
            <person name="Zhang R.J."/>
            <person name="Zhang C.W."/>
            <person name="Yin H.Q."/>
            <person name="Zhang X.X."/>
        </authorList>
    </citation>
    <scope>NUCLEOTIDE SEQUENCE [LARGE SCALE GENOMIC DNA]</scope>
    <source>
        <strain evidence="2 3">RD15</strain>
    </source>
</reference>
<keyword evidence="3" id="KW-1185">Reference proteome</keyword>
<organism evidence="2 3">
    <name type="scientific">Xaviernesmea rhizosphaerae</name>
    <dbReference type="NCBI Taxonomy" id="1672749"/>
    <lineage>
        <taxon>Bacteria</taxon>
        <taxon>Pseudomonadati</taxon>
        <taxon>Pseudomonadota</taxon>
        <taxon>Alphaproteobacteria</taxon>
        <taxon>Hyphomicrobiales</taxon>
        <taxon>Rhizobiaceae</taxon>
        <taxon>Rhizobium/Agrobacterium group</taxon>
        <taxon>Xaviernesmea</taxon>
    </lineage>
</organism>
<dbReference type="InterPro" id="IPR052189">
    <property type="entry name" value="L-asp_N-monooxygenase_NS-form"/>
</dbReference>
<dbReference type="EMBL" id="MSPX01000025">
    <property type="protein sequence ID" value="OQP83981.1"/>
    <property type="molecule type" value="Genomic_DNA"/>
</dbReference>
<dbReference type="SUPFAM" id="SSF51905">
    <property type="entry name" value="FAD/NAD(P)-binding domain"/>
    <property type="match status" value="2"/>
</dbReference>
<protein>
    <recommendedName>
        <fullName evidence="1">FAD-dependent urate hydroxylase HpyO/Asp monooxygenase CreE-like FAD/NAD(P)-binding domain-containing protein</fullName>
    </recommendedName>
</protein>
<accession>A0ABX3P7T0</accession>
<gene>
    <name evidence="2" type="ORF">BTR14_21140</name>
</gene>
<dbReference type="InterPro" id="IPR036188">
    <property type="entry name" value="FAD/NAD-bd_sf"/>
</dbReference>
<dbReference type="InterPro" id="IPR038732">
    <property type="entry name" value="HpyO/CreE_NAD-binding"/>
</dbReference>
<evidence type="ECO:0000313" key="3">
    <source>
        <dbReference type="Proteomes" id="UP000192652"/>
    </source>
</evidence>
<feature type="domain" description="FAD-dependent urate hydroxylase HpyO/Asp monooxygenase CreE-like FAD/NAD(P)-binding" evidence="1">
    <location>
        <begin position="24"/>
        <end position="173"/>
    </location>
</feature>
<dbReference type="PANTHER" id="PTHR40254:SF1">
    <property type="entry name" value="BLR0577 PROTEIN"/>
    <property type="match status" value="1"/>
</dbReference>
<dbReference type="Pfam" id="PF13454">
    <property type="entry name" value="NAD_binding_9"/>
    <property type="match status" value="1"/>
</dbReference>
<proteinExistence type="predicted"/>
<dbReference type="RefSeq" id="WP_081177619.1">
    <property type="nucleotide sequence ID" value="NZ_MSPX01000025.1"/>
</dbReference>
<evidence type="ECO:0000259" key="1">
    <source>
        <dbReference type="Pfam" id="PF13454"/>
    </source>
</evidence>
<dbReference type="Proteomes" id="UP000192652">
    <property type="component" value="Unassembled WGS sequence"/>
</dbReference>
<evidence type="ECO:0000313" key="2">
    <source>
        <dbReference type="EMBL" id="OQP83981.1"/>
    </source>
</evidence>
<comment type="caution">
    <text evidence="2">The sequence shown here is derived from an EMBL/GenBank/DDBJ whole genome shotgun (WGS) entry which is preliminary data.</text>
</comment>